<dbReference type="InterPro" id="IPR011989">
    <property type="entry name" value="ARM-like"/>
</dbReference>
<sequence>MIPPAPMKVFAVFREASVFLFEKKIADKLHKPRRREIVADVLRKGIWHLERLKHPQILSLLHGVEECHDSLAFATEPVFCSLANVLGNYERMPANIPPEIRDFEFIELEIKIGVLQSVLLTRRGVWKLSGFYFTEKKPDGKPSRKLMNKESLTVQAWTGKIPKMAQPDLNFLAPEVQLGRTCSPLSDMFSLGMVVCSLYNAGHSLIAADHNPNIYVKQLDQMHDLFGVVAHKMPMALVEPVEKMINKDVRYRPSAQLFSLLKYFNDPVAISLHALACTDRRDPGGRADAYASLSQVIPNIPRKILYKHVLPTVVEESKQSDSVVYALPTLLTIIDFATRDDYCDIILTEFCAMLNLPKPVQATVYILNKLDIILSKTPLEEIRSEILPMVFNTLDSSSLQAQEAAIGAIGVVKEYLDDEILRKMVLPKAKSLFFRSTNVK</sequence>
<protein>
    <recommendedName>
        <fullName evidence="3">Protein kinase domain-containing protein</fullName>
    </recommendedName>
</protein>
<dbReference type="Gene3D" id="1.25.10.10">
    <property type="entry name" value="Leucine-rich Repeat Variant"/>
    <property type="match status" value="1"/>
</dbReference>
<name>A0ABD0JH61_9CAEN</name>
<proteinExistence type="predicted"/>
<dbReference type="AlphaFoldDB" id="A0ABD0JH61"/>
<keyword evidence="2" id="KW-1185">Reference proteome</keyword>
<dbReference type="PANTHER" id="PTHR12984">
    <property type="entry name" value="SCY1-RELATED S/T PROTEIN KINASE-LIKE"/>
    <property type="match status" value="1"/>
</dbReference>
<reference evidence="1 2" key="1">
    <citation type="journal article" date="2023" name="Sci. Data">
        <title>Genome assembly of the Korean intertidal mud-creeper Batillaria attramentaria.</title>
        <authorList>
            <person name="Patra A.K."/>
            <person name="Ho P.T."/>
            <person name="Jun S."/>
            <person name="Lee S.J."/>
            <person name="Kim Y."/>
            <person name="Won Y.J."/>
        </authorList>
    </citation>
    <scope>NUCLEOTIDE SEQUENCE [LARGE SCALE GENOMIC DNA]</scope>
    <source>
        <strain evidence="1">Wonlab-2016</strain>
    </source>
</reference>
<comment type="caution">
    <text evidence="1">The sequence shown here is derived from an EMBL/GenBank/DDBJ whole genome shotgun (WGS) entry which is preliminary data.</text>
</comment>
<feature type="non-terminal residue" evidence="1">
    <location>
        <position position="440"/>
    </location>
</feature>
<organism evidence="1 2">
    <name type="scientific">Batillaria attramentaria</name>
    <dbReference type="NCBI Taxonomy" id="370345"/>
    <lineage>
        <taxon>Eukaryota</taxon>
        <taxon>Metazoa</taxon>
        <taxon>Spiralia</taxon>
        <taxon>Lophotrochozoa</taxon>
        <taxon>Mollusca</taxon>
        <taxon>Gastropoda</taxon>
        <taxon>Caenogastropoda</taxon>
        <taxon>Sorbeoconcha</taxon>
        <taxon>Cerithioidea</taxon>
        <taxon>Batillariidae</taxon>
        <taxon>Batillaria</taxon>
    </lineage>
</organism>
<evidence type="ECO:0000313" key="2">
    <source>
        <dbReference type="Proteomes" id="UP001519460"/>
    </source>
</evidence>
<dbReference type="Gene3D" id="1.10.510.10">
    <property type="entry name" value="Transferase(Phosphotransferase) domain 1"/>
    <property type="match status" value="1"/>
</dbReference>
<dbReference type="Proteomes" id="UP001519460">
    <property type="component" value="Unassembled WGS sequence"/>
</dbReference>
<dbReference type="InterPro" id="IPR011009">
    <property type="entry name" value="Kinase-like_dom_sf"/>
</dbReference>
<dbReference type="EMBL" id="JACVVK020000441">
    <property type="protein sequence ID" value="KAK7474281.1"/>
    <property type="molecule type" value="Genomic_DNA"/>
</dbReference>
<dbReference type="SUPFAM" id="SSF56112">
    <property type="entry name" value="Protein kinase-like (PK-like)"/>
    <property type="match status" value="1"/>
</dbReference>
<dbReference type="InterPro" id="IPR051177">
    <property type="entry name" value="CIK-Related_Protein"/>
</dbReference>
<dbReference type="PANTHER" id="PTHR12984:SF16">
    <property type="entry name" value="BLACK MATCH, ISOFORM H"/>
    <property type="match status" value="1"/>
</dbReference>
<accession>A0ABD0JH61</accession>
<gene>
    <name evidence="1" type="ORF">BaRGS_00034473</name>
</gene>
<evidence type="ECO:0000313" key="1">
    <source>
        <dbReference type="EMBL" id="KAK7474281.1"/>
    </source>
</evidence>
<dbReference type="CDD" id="cd14011">
    <property type="entry name" value="PK_SCY1_like"/>
    <property type="match status" value="1"/>
</dbReference>
<dbReference type="InterPro" id="IPR016024">
    <property type="entry name" value="ARM-type_fold"/>
</dbReference>
<evidence type="ECO:0008006" key="3">
    <source>
        <dbReference type="Google" id="ProtNLM"/>
    </source>
</evidence>
<dbReference type="SUPFAM" id="SSF48371">
    <property type="entry name" value="ARM repeat"/>
    <property type="match status" value="1"/>
</dbReference>